<sequence length="389" mass="43738">MPILSKVENREALKARRDPYWHCLRKGCYLGFRKMTATSQGNWIARHRDEATGKQSYRKLGDFGDLTPGQRFDAARKQAELWFDHIGAGGSNEELTITEACSRYVAHIRETRGARAAHDIQARFQKYVLNNPKFAATKLEKLQRRHFDDWRREHRKRPCESGPNRGQPRSDATLNRDMTCLRAALNFAKESKDVITDTAWREALSPIEAAEKQREAYLDPEQRRALIRAASEDLGAFLWALCHVPLRPGAMAALTVANFDKRLQTITIGKDKKTGHARKIALPEATAAKFAEFAINKLPTAPLISRANGSAWNKDAWKWPIKTAVEAAGLPPSTTAYALRHSVITDLVQSGLDLLTVAQLSGTSLRMIEKHYKHLTGSHSREALARLAL</sequence>
<feature type="domain" description="Tyr recombinase" evidence="5">
    <location>
        <begin position="213"/>
        <end position="385"/>
    </location>
</feature>
<evidence type="ECO:0000313" key="7">
    <source>
        <dbReference type="Proteomes" id="UP000613266"/>
    </source>
</evidence>
<keyword evidence="3" id="KW-0233">DNA recombination</keyword>
<dbReference type="PANTHER" id="PTHR30349">
    <property type="entry name" value="PHAGE INTEGRASE-RELATED"/>
    <property type="match status" value="1"/>
</dbReference>
<comment type="caution">
    <text evidence="6">The sequence shown here is derived from an EMBL/GenBank/DDBJ whole genome shotgun (WGS) entry which is preliminary data.</text>
</comment>
<dbReference type="InterPro" id="IPR013762">
    <property type="entry name" value="Integrase-like_cat_sf"/>
</dbReference>
<protein>
    <submittedName>
        <fullName evidence="6">Site-specific integrase</fullName>
    </submittedName>
</protein>
<evidence type="ECO:0000259" key="5">
    <source>
        <dbReference type="PROSITE" id="PS51898"/>
    </source>
</evidence>
<evidence type="ECO:0000256" key="1">
    <source>
        <dbReference type="ARBA" id="ARBA00022908"/>
    </source>
</evidence>
<dbReference type="InterPro" id="IPR050090">
    <property type="entry name" value="Tyrosine_recombinase_XerCD"/>
</dbReference>
<dbReference type="GO" id="GO:0003677">
    <property type="term" value="F:DNA binding"/>
    <property type="evidence" value="ECO:0007669"/>
    <property type="project" value="UniProtKB-KW"/>
</dbReference>
<keyword evidence="7" id="KW-1185">Reference proteome</keyword>
<dbReference type="EMBL" id="JAEDAK010000008">
    <property type="protein sequence ID" value="MBH9577764.1"/>
    <property type="molecule type" value="Genomic_DNA"/>
</dbReference>
<dbReference type="GO" id="GO:0015074">
    <property type="term" value="P:DNA integration"/>
    <property type="evidence" value="ECO:0007669"/>
    <property type="project" value="UniProtKB-KW"/>
</dbReference>
<feature type="region of interest" description="Disordered" evidence="4">
    <location>
        <begin position="151"/>
        <end position="173"/>
    </location>
</feature>
<dbReference type="SUPFAM" id="SSF56349">
    <property type="entry name" value="DNA breaking-rejoining enzymes"/>
    <property type="match status" value="1"/>
</dbReference>
<dbReference type="InterPro" id="IPR011010">
    <property type="entry name" value="DNA_brk_join_enz"/>
</dbReference>
<dbReference type="Gene3D" id="1.10.150.130">
    <property type="match status" value="1"/>
</dbReference>
<evidence type="ECO:0000256" key="3">
    <source>
        <dbReference type="ARBA" id="ARBA00023172"/>
    </source>
</evidence>
<keyword evidence="2" id="KW-0238">DNA-binding</keyword>
<dbReference type="AlphaFoldDB" id="A0A931J1F1"/>
<name>A0A931J1F1_9BURK</name>
<keyword evidence="1" id="KW-0229">DNA integration</keyword>
<dbReference type="Proteomes" id="UP000613266">
    <property type="component" value="Unassembled WGS sequence"/>
</dbReference>
<evidence type="ECO:0000313" key="6">
    <source>
        <dbReference type="EMBL" id="MBH9577764.1"/>
    </source>
</evidence>
<dbReference type="CDD" id="cd00397">
    <property type="entry name" value="DNA_BRE_C"/>
    <property type="match status" value="1"/>
</dbReference>
<reference evidence="6" key="1">
    <citation type="submission" date="2020-12" db="EMBL/GenBank/DDBJ databases">
        <title>The genome sequence of Inhella sp. 1Y17.</title>
        <authorList>
            <person name="Liu Y."/>
        </authorList>
    </citation>
    <scope>NUCLEOTIDE SEQUENCE</scope>
    <source>
        <strain evidence="6">1Y17</strain>
    </source>
</reference>
<evidence type="ECO:0000256" key="4">
    <source>
        <dbReference type="SAM" id="MobiDB-lite"/>
    </source>
</evidence>
<dbReference type="RefSeq" id="WP_198111539.1">
    <property type="nucleotide sequence ID" value="NZ_JAEDAK010000008.1"/>
</dbReference>
<proteinExistence type="predicted"/>
<dbReference type="Gene3D" id="1.10.443.10">
    <property type="entry name" value="Intergrase catalytic core"/>
    <property type="match status" value="1"/>
</dbReference>
<organism evidence="6 7">
    <name type="scientific">Inhella proteolytica</name>
    <dbReference type="NCBI Taxonomy" id="2795029"/>
    <lineage>
        <taxon>Bacteria</taxon>
        <taxon>Pseudomonadati</taxon>
        <taxon>Pseudomonadota</taxon>
        <taxon>Betaproteobacteria</taxon>
        <taxon>Burkholderiales</taxon>
        <taxon>Sphaerotilaceae</taxon>
        <taxon>Inhella</taxon>
    </lineage>
</organism>
<dbReference type="InterPro" id="IPR002104">
    <property type="entry name" value="Integrase_catalytic"/>
</dbReference>
<dbReference type="PANTHER" id="PTHR30349:SF88">
    <property type="entry name" value="BLL1584 PROTEIN"/>
    <property type="match status" value="1"/>
</dbReference>
<accession>A0A931J1F1</accession>
<dbReference type="GO" id="GO:0006310">
    <property type="term" value="P:DNA recombination"/>
    <property type="evidence" value="ECO:0007669"/>
    <property type="project" value="UniProtKB-KW"/>
</dbReference>
<dbReference type="InterPro" id="IPR010998">
    <property type="entry name" value="Integrase_recombinase_N"/>
</dbReference>
<dbReference type="Pfam" id="PF00589">
    <property type="entry name" value="Phage_integrase"/>
    <property type="match status" value="1"/>
</dbReference>
<gene>
    <name evidence="6" type="ORF">I7X39_12710</name>
</gene>
<dbReference type="PROSITE" id="PS51898">
    <property type="entry name" value="TYR_RECOMBINASE"/>
    <property type="match status" value="1"/>
</dbReference>
<evidence type="ECO:0000256" key="2">
    <source>
        <dbReference type="ARBA" id="ARBA00023125"/>
    </source>
</evidence>